<gene>
    <name evidence="2" type="ORF">GI584_10740</name>
</gene>
<dbReference type="Gene3D" id="3.10.620.30">
    <property type="match status" value="1"/>
</dbReference>
<dbReference type="AlphaFoldDB" id="A0A5Q2TIF4"/>
<dbReference type="InterPro" id="IPR002931">
    <property type="entry name" value="Transglutaminase-like"/>
</dbReference>
<dbReference type="Pfam" id="PF01841">
    <property type="entry name" value="Transglut_core"/>
    <property type="match status" value="1"/>
</dbReference>
<name>A0A5Q2TIF4_9BACI</name>
<sequence length="264" mass="30830">MFGYIPEFKNYYLKLLELTKEYKPQTGGATANFQYQEFSNENLRKLRTKYDLDAIAGTGSEIDQILKLIAWVHKRLTHGSMSHHEVNHALHILELADQEEISANCYVIATVLNEVLLSMGYKSRRVQCFPYDAYDLDSHVVNIVYISELNKWICVDASWNRFVTDENGNLLDLQEFRNRLSKNEKILVNGKSDTQTEESSFYLGYMSKNLFWFLCPAISEYNFDAERSIQPFYALYPNYYTPLKQLGSYNKIIIPTNDPAEFWK</sequence>
<dbReference type="SUPFAM" id="SSF54001">
    <property type="entry name" value="Cysteine proteinases"/>
    <property type="match status" value="1"/>
</dbReference>
<dbReference type="RefSeq" id="WP_153791229.1">
    <property type="nucleotide sequence ID" value="NZ_CP045915.1"/>
</dbReference>
<accession>A0A5Q2TIF4</accession>
<dbReference type="Proteomes" id="UP000339690">
    <property type="component" value="Chromosome"/>
</dbReference>
<dbReference type="EMBL" id="CP045915">
    <property type="protein sequence ID" value="QGH34475.1"/>
    <property type="molecule type" value="Genomic_DNA"/>
</dbReference>
<feature type="domain" description="Transglutaminase-like" evidence="1">
    <location>
        <begin position="55"/>
        <end position="157"/>
    </location>
</feature>
<dbReference type="InterPro" id="IPR038765">
    <property type="entry name" value="Papain-like_cys_pep_sf"/>
</dbReference>
<dbReference type="KEGG" id="grc:GI584_10740"/>
<organism evidence="2 3">
    <name type="scientific">Gracilibacillus salitolerans</name>
    <dbReference type="NCBI Taxonomy" id="2663022"/>
    <lineage>
        <taxon>Bacteria</taxon>
        <taxon>Bacillati</taxon>
        <taxon>Bacillota</taxon>
        <taxon>Bacilli</taxon>
        <taxon>Bacillales</taxon>
        <taxon>Bacillaceae</taxon>
        <taxon>Gracilibacillus</taxon>
    </lineage>
</organism>
<proteinExistence type="predicted"/>
<evidence type="ECO:0000313" key="2">
    <source>
        <dbReference type="EMBL" id="QGH34475.1"/>
    </source>
</evidence>
<protein>
    <recommendedName>
        <fullName evidence="1">Transglutaminase-like domain-containing protein</fullName>
    </recommendedName>
</protein>
<keyword evidence="3" id="KW-1185">Reference proteome</keyword>
<reference evidence="2 3" key="1">
    <citation type="submission" date="2019-11" db="EMBL/GenBank/DDBJ databases">
        <title>Gracilibacillus salitolerans sp. nov., a moderate halophile isolated from a saline soil in northwest China.</title>
        <authorList>
            <person name="Gan L."/>
        </authorList>
    </citation>
    <scope>NUCLEOTIDE SEQUENCE [LARGE SCALE GENOMIC DNA]</scope>
    <source>
        <strain evidence="2 3">SCU50</strain>
    </source>
</reference>
<evidence type="ECO:0000313" key="3">
    <source>
        <dbReference type="Proteomes" id="UP000339690"/>
    </source>
</evidence>
<evidence type="ECO:0000259" key="1">
    <source>
        <dbReference type="Pfam" id="PF01841"/>
    </source>
</evidence>